<dbReference type="RefSeq" id="WP_143234546.1">
    <property type="nucleotide sequence ID" value="NZ_OBDY01000003.1"/>
</dbReference>
<keyword evidence="3" id="KW-1185">Reference proteome</keyword>
<sequence>MLEERPWKRPLGDVAAIVSIGAFWAAHDNWIVQLLCALLIAGLVADLIVALRPRRGVTEPVAPAVISLSPGDDLKLDVGLGVLDIHINDHRYRAEYDEDGESAGEAMAAVQAELRAGRTITDLNAFLGPTLVFRAMSR</sequence>
<dbReference type="EMBL" id="OBDY01000003">
    <property type="protein sequence ID" value="SNY30283.1"/>
    <property type="molecule type" value="Genomic_DNA"/>
</dbReference>
<evidence type="ECO:0000256" key="1">
    <source>
        <dbReference type="SAM" id="Phobius"/>
    </source>
</evidence>
<accession>A0A285H3Z4</accession>
<evidence type="ECO:0000313" key="2">
    <source>
        <dbReference type="EMBL" id="SNY30283.1"/>
    </source>
</evidence>
<proteinExistence type="predicted"/>
<name>A0A285H3Z4_9ACTN</name>
<dbReference type="Proteomes" id="UP000219612">
    <property type="component" value="Unassembled WGS sequence"/>
</dbReference>
<feature type="transmembrane region" description="Helical" evidence="1">
    <location>
        <begin position="30"/>
        <end position="51"/>
    </location>
</feature>
<evidence type="ECO:0000313" key="3">
    <source>
        <dbReference type="Proteomes" id="UP000219612"/>
    </source>
</evidence>
<keyword evidence="1" id="KW-0472">Membrane</keyword>
<organism evidence="2 3">
    <name type="scientific">Paractinoplanes atraurantiacus</name>
    <dbReference type="NCBI Taxonomy" id="1036182"/>
    <lineage>
        <taxon>Bacteria</taxon>
        <taxon>Bacillati</taxon>
        <taxon>Actinomycetota</taxon>
        <taxon>Actinomycetes</taxon>
        <taxon>Micromonosporales</taxon>
        <taxon>Micromonosporaceae</taxon>
        <taxon>Paractinoplanes</taxon>
    </lineage>
</organism>
<gene>
    <name evidence="2" type="ORF">SAMN05421748_103377</name>
</gene>
<reference evidence="2 3" key="1">
    <citation type="submission" date="2017-09" db="EMBL/GenBank/DDBJ databases">
        <authorList>
            <person name="Ehlers B."/>
            <person name="Leendertz F.H."/>
        </authorList>
    </citation>
    <scope>NUCLEOTIDE SEQUENCE [LARGE SCALE GENOMIC DNA]</scope>
    <source>
        <strain evidence="2 3">CGMCC 4.6857</strain>
    </source>
</reference>
<dbReference type="AlphaFoldDB" id="A0A285H3Z4"/>
<keyword evidence="1" id="KW-0812">Transmembrane</keyword>
<keyword evidence="1" id="KW-1133">Transmembrane helix</keyword>
<protein>
    <submittedName>
        <fullName evidence="2">Uncharacterized protein</fullName>
    </submittedName>
</protein>